<evidence type="ECO:0000313" key="2">
    <source>
        <dbReference type="EMBL" id="OGY45748.1"/>
    </source>
</evidence>
<proteinExistence type="predicted"/>
<evidence type="ECO:0000256" key="1">
    <source>
        <dbReference type="SAM" id="Phobius"/>
    </source>
</evidence>
<evidence type="ECO:0000313" key="3">
    <source>
        <dbReference type="Proteomes" id="UP000178432"/>
    </source>
</evidence>
<dbReference type="AlphaFoldDB" id="A0A1G1Y0C8"/>
<comment type="caution">
    <text evidence="2">The sequence shown here is derived from an EMBL/GenBank/DDBJ whole genome shotgun (WGS) entry which is preliminary data.</text>
</comment>
<protein>
    <submittedName>
        <fullName evidence="2">Uncharacterized protein</fullName>
    </submittedName>
</protein>
<gene>
    <name evidence="2" type="ORF">A2663_02905</name>
</gene>
<dbReference type="InterPro" id="IPR043993">
    <property type="entry name" value="T4SS_pilin"/>
</dbReference>
<reference evidence="2 3" key="1">
    <citation type="journal article" date="2016" name="Nat. Commun.">
        <title>Thousands of microbial genomes shed light on interconnected biogeochemical processes in an aquifer system.</title>
        <authorList>
            <person name="Anantharaman K."/>
            <person name="Brown C.T."/>
            <person name="Hug L.A."/>
            <person name="Sharon I."/>
            <person name="Castelle C.J."/>
            <person name="Probst A.J."/>
            <person name="Thomas B.C."/>
            <person name="Singh A."/>
            <person name="Wilkins M.J."/>
            <person name="Karaoz U."/>
            <person name="Brodie E.L."/>
            <person name="Williams K.H."/>
            <person name="Hubbard S.S."/>
            <person name="Banfield J.F."/>
        </authorList>
    </citation>
    <scope>NUCLEOTIDE SEQUENCE [LARGE SCALE GENOMIC DNA]</scope>
</reference>
<name>A0A1G1Y0C8_9BACT</name>
<keyword evidence="1" id="KW-0472">Membrane</keyword>
<organism evidence="2 3">
    <name type="scientific">Candidatus Buchananbacteria bacterium RIFCSPHIGHO2_01_FULL_46_12</name>
    <dbReference type="NCBI Taxonomy" id="1797536"/>
    <lineage>
        <taxon>Bacteria</taxon>
        <taxon>Candidatus Buchananiibacteriota</taxon>
    </lineage>
</organism>
<dbReference type="Proteomes" id="UP000178432">
    <property type="component" value="Unassembled WGS sequence"/>
</dbReference>
<accession>A0A1G1Y0C8</accession>
<keyword evidence="1" id="KW-0812">Transmembrane</keyword>
<dbReference type="EMBL" id="MHIF01000073">
    <property type="protein sequence ID" value="OGY45748.1"/>
    <property type="molecule type" value="Genomic_DNA"/>
</dbReference>
<feature type="transmembrane region" description="Helical" evidence="1">
    <location>
        <begin position="58"/>
        <end position="84"/>
    </location>
</feature>
<sequence length="135" mass="14224">MKKNKIVLTLTLLILAFFTSIYYARAETLDLTSNLTVVGTAGSLGPEAPSLPATVGRIIGIALSILGVIFMAYIVYGGYLWMIARGNDEQVTKAKAIIRGSIIGIIIVLGAYAISAFVVSRLIEISQTSGSAAAE</sequence>
<keyword evidence="1" id="KW-1133">Transmembrane helix</keyword>
<feature type="transmembrane region" description="Helical" evidence="1">
    <location>
        <begin position="96"/>
        <end position="119"/>
    </location>
</feature>
<dbReference type="Pfam" id="PF18895">
    <property type="entry name" value="T4SS_pilin"/>
    <property type="match status" value="1"/>
</dbReference>